<proteinExistence type="predicted"/>
<evidence type="ECO:0000256" key="1">
    <source>
        <dbReference type="SAM" id="Phobius"/>
    </source>
</evidence>
<gene>
    <name evidence="2" type="ORF">MtrunA17_Chr4g0018871</name>
</gene>
<keyword evidence="1" id="KW-0472">Membrane</keyword>
<accession>A0A396IAJ8</accession>
<reference evidence="3" key="1">
    <citation type="journal article" date="2018" name="Nat. Plants">
        <title>Whole-genome landscape of Medicago truncatula symbiotic genes.</title>
        <authorList>
            <person name="Pecrix Y."/>
            <person name="Staton S.E."/>
            <person name="Sallet E."/>
            <person name="Lelandais-Briere C."/>
            <person name="Moreau S."/>
            <person name="Carrere S."/>
            <person name="Blein T."/>
            <person name="Jardinaud M.F."/>
            <person name="Latrasse D."/>
            <person name="Zouine M."/>
            <person name="Zahm M."/>
            <person name="Kreplak J."/>
            <person name="Mayjonade B."/>
            <person name="Satge C."/>
            <person name="Perez M."/>
            <person name="Cauet S."/>
            <person name="Marande W."/>
            <person name="Chantry-Darmon C."/>
            <person name="Lopez-Roques C."/>
            <person name="Bouchez O."/>
            <person name="Berard A."/>
            <person name="Debelle F."/>
            <person name="Munos S."/>
            <person name="Bendahmane A."/>
            <person name="Berges H."/>
            <person name="Niebel A."/>
            <person name="Buitink J."/>
            <person name="Frugier F."/>
            <person name="Benhamed M."/>
            <person name="Crespi M."/>
            <person name="Gouzy J."/>
            <person name="Gamas P."/>
        </authorList>
    </citation>
    <scope>NUCLEOTIDE SEQUENCE [LARGE SCALE GENOMIC DNA]</scope>
    <source>
        <strain evidence="3">cv. Jemalong A17</strain>
    </source>
</reference>
<keyword evidence="1" id="KW-1133">Transmembrane helix</keyword>
<dbReference type="EMBL" id="PSQE01000004">
    <property type="protein sequence ID" value="RHN59867.1"/>
    <property type="molecule type" value="Genomic_DNA"/>
</dbReference>
<name>A0A396IAJ8_MEDTR</name>
<protein>
    <recommendedName>
        <fullName evidence="4">Transmembrane protein</fullName>
    </recommendedName>
</protein>
<keyword evidence="1" id="KW-0812">Transmembrane</keyword>
<feature type="transmembrane region" description="Helical" evidence="1">
    <location>
        <begin position="86"/>
        <end position="103"/>
    </location>
</feature>
<sequence>MLLLIHKTRCAAVLIRPDVVQMSRHCSQSLFWSVDLSVLAVSSYTMSEKMGLVLFRSVSGLIMMLANVLLLQDHDVLRNMSSRLEIVMYMLSIVVANGGYGCYRVGGAQTR</sequence>
<evidence type="ECO:0000313" key="2">
    <source>
        <dbReference type="EMBL" id="RHN59867.1"/>
    </source>
</evidence>
<evidence type="ECO:0008006" key="4">
    <source>
        <dbReference type="Google" id="ProtNLM"/>
    </source>
</evidence>
<evidence type="ECO:0000313" key="3">
    <source>
        <dbReference type="Proteomes" id="UP000265566"/>
    </source>
</evidence>
<dbReference type="AlphaFoldDB" id="A0A396IAJ8"/>
<comment type="caution">
    <text evidence="2">The sequence shown here is derived from an EMBL/GenBank/DDBJ whole genome shotgun (WGS) entry which is preliminary data.</text>
</comment>
<feature type="transmembrane region" description="Helical" evidence="1">
    <location>
        <begin position="53"/>
        <end position="71"/>
    </location>
</feature>
<dbReference type="Proteomes" id="UP000265566">
    <property type="component" value="Chromosome 4"/>
</dbReference>
<organism evidence="2 3">
    <name type="scientific">Medicago truncatula</name>
    <name type="common">Barrel medic</name>
    <name type="synonym">Medicago tribuloides</name>
    <dbReference type="NCBI Taxonomy" id="3880"/>
    <lineage>
        <taxon>Eukaryota</taxon>
        <taxon>Viridiplantae</taxon>
        <taxon>Streptophyta</taxon>
        <taxon>Embryophyta</taxon>
        <taxon>Tracheophyta</taxon>
        <taxon>Spermatophyta</taxon>
        <taxon>Magnoliopsida</taxon>
        <taxon>eudicotyledons</taxon>
        <taxon>Gunneridae</taxon>
        <taxon>Pentapetalae</taxon>
        <taxon>rosids</taxon>
        <taxon>fabids</taxon>
        <taxon>Fabales</taxon>
        <taxon>Fabaceae</taxon>
        <taxon>Papilionoideae</taxon>
        <taxon>50 kb inversion clade</taxon>
        <taxon>NPAAA clade</taxon>
        <taxon>Hologalegina</taxon>
        <taxon>IRL clade</taxon>
        <taxon>Trifolieae</taxon>
        <taxon>Medicago</taxon>
    </lineage>
</organism>
<dbReference type="Gramene" id="rna22032">
    <property type="protein sequence ID" value="RHN59867.1"/>
    <property type="gene ID" value="gene22032"/>
</dbReference>